<evidence type="ECO:0000313" key="3">
    <source>
        <dbReference type="Proteomes" id="UP001141806"/>
    </source>
</evidence>
<protein>
    <recommendedName>
        <fullName evidence="4">Secreted protein</fullName>
    </recommendedName>
</protein>
<dbReference type="AlphaFoldDB" id="A0A9Q0H9C5"/>
<evidence type="ECO:0000313" key="2">
    <source>
        <dbReference type="EMBL" id="KAJ4962287.1"/>
    </source>
</evidence>
<reference evidence="2" key="1">
    <citation type="journal article" date="2023" name="Plant J.">
        <title>The genome of the king protea, Protea cynaroides.</title>
        <authorList>
            <person name="Chang J."/>
            <person name="Duong T.A."/>
            <person name="Schoeman C."/>
            <person name="Ma X."/>
            <person name="Roodt D."/>
            <person name="Barker N."/>
            <person name="Li Z."/>
            <person name="Van de Peer Y."/>
            <person name="Mizrachi E."/>
        </authorList>
    </citation>
    <scope>NUCLEOTIDE SEQUENCE</scope>
    <source>
        <tissue evidence="2">Young leaves</tissue>
    </source>
</reference>
<sequence length="118" mass="13576">MLLFLLLSPFSSFFLLLAEISTSSPREPNIGKLSVDSFKSSFTAASMDRLNNSPGSAALLLQRREGREARIGYWMMPHMALMESERWGMLRTRLPSLVLCRQLGLQYFRRNEEAKQKF</sequence>
<dbReference type="Proteomes" id="UP001141806">
    <property type="component" value="Unassembled WGS sequence"/>
</dbReference>
<keyword evidence="3" id="KW-1185">Reference proteome</keyword>
<evidence type="ECO:0008006" key="4">
    <source>
        <dbReference type="Google" id="ProtNLM"/>
    </source>
</evidence>
<proteinExistence type="predicted"/>
<gene>
    <name evidence="2" type="ORF">NE237_022226</name>
</gene>
<evidence type="ECO:0000256" key="1">
    <source>
        <dbReference type="SAM" id="SignalP"/>
    </source>
</evidence>
<organism evidence="2 3">
    <name type="scientific">Protea cynaroides</name>
    <dbReference type="NCBI Taxonomy" id="273540"/>
    <lineage>
        <taxon>Eukaryota</taxon>
        <taxon>Viridiplantae</taxon>
        <taxon>Streptophyta</taxon>
        <taxon>Embryophyta</taxon>
        <taxon>Tracheophyta</taxon>
        <taxon>Spermatophyta</taxon>
        <taxon>Magnoliopsida</taxon>
        <taxon>Proteales</taxon>
        <taxon>Proteaceae</taxon>
        <taxon>Protea</taxon>
    </lineage>
</organism>
<dbReference type="EMBL" id="JAMYWD010000008">
    <property type="protein sequence ID" value="KAJ4962287.1"/>
    <property type="molecule type" value="Genomic_DNA"/>
</dbReference>
<feature type="signal peptide" evidence="1">
    <location>
        <begin position="1"/>
        <end position="18"/>
    </location>
</feature>
<comment type="caution">
    <text evidence="2">The sequence shown here is derived from an EMBL/GenBank/DDBJ whole genome shotgun (WGS) entry which is preliminary data.</text>
</comment>
<accession>A0A9Q0H9C5</accession>
<keyword evidence="1" id="KW-0732">Signal</keyword>
<name>A0A9Q0H9C5_9MAGN</name>
<feature type="chain" id="PRO_5040343470" description="Secreted protein" evidence="1">
    <location>
        <begin position="19"/>
        <end position="118"/>
    </location>
</feature>